<keyword evidence="1" id="KW-0378">Hydrolase</keyword>
<keyword evidence="1" id="KW-0227">DNA damage</keyword>
<dbReference type="Pfam" id="PF21530">
    <property type="entry name" value="Pif1_2B_dom"/>
    <property type="match status" value="1"/>
</dbReference>
<evidence type="ECO:0000259" key="3">
    <source>
        <dbReference type="Pfam" id="PF21530"/>
    </source>
</evidence>
<reference evidence="4" key="1">
    <citation type="journal article" date="2019" name="Sci. Rep.">
        <title>Draft genome of Tanacetum cinerariifolium, the natural source of mosquito coil.</title>
        <authorList>
            <person name="Yamashiro T."/>
            <person name="Shiraishi A."/>
            <person name="Satake H."/>
            <person name="Nakayama K."/>
        </authorList>
    </citation>
    <scope>NUCLEOTIDE SEQUENCE</scope>
</reference>
<evidence type="ECO:0000256" key="1">
    <source>
        <dbReference type="RuleBase" id="RU363044"/>
    </source>
</evidence>
<organism evidence="4">
    <name type="scientific">Tanacetum cinerariifolium</name>
    <name type="common">Dalmatian daisy</name>
    <name type="synonym">Chrysanthemum cinerariifolium</name>
    <dbReference type="NCBI Taxonomy" id="118510"/>
    <lineage>
        <taxon>Eukaryota</taxon>
        <taxon>Viridiplantae</taxon>
        <taxon>Streptophyta</taxon>
        <taxon>Embryophyta</taxon>
        <taxon>Tracheophyta</taxon>
        <taxon>Spermatophyta</taxon>
        <taxon>Magnoliopsida</taxon>
        <taxon>eudicotyledons</taxon>
        <taxon>Gunneridae</taxon>
        <taxon>Pentapetalae</taxon>
        <taxon>asterids</taxon>
        <taxon>campanulids</taxon>
        <taxon>Asterales</taxon>
        <taxon>Asteraceae</taxon>
        <taxon>Asteroideae</taxon>
        <taxon>Anthemideae</taxon>
        <taxon>Anthemidinae</taxon>
        <taxon>Tanacetum</taxon>
    </lineage>
</organism>
<dbReference type="PANTHER" id="PTHR10492">
    <property type="match status" value="1"/>
</dbReference>
<dbReference type="PANTHER" id="PTHR10492:SF101">
    <property type="entry name" value="ATP-DEPENDENT DNA HELICASE"/>
    <property type="match status" value="1"/>
</dbReference>
<dbReference type="InterPro" id="IPR027417">
    <property type="entry name" value="P-loop_NTPase"/>
</dbReference>
<evidence type="ECO:0000313" key="4">
    <source>
        <dbReference type="EMBL" id="GEZ98434.1"/>
    </source>
</evidence>
<keyword evidence="1" id="KW-0547">Nucleotide-binding</keyword>
<keyword evidence="1" id="KW-0234">DNA repair</keyword>
<accession>A0A699IZ48</accession>
<gene>
    <name evidence="4" type="ORF">Tci_570407</name>
</gene>
<dbReference type="SUPFAM" id="SSF52540">
    <property type="entry name" value="P-loop containing nucleoside triphosphate hydrolases"/>
    <property type="match status" value="1"/>
</dbReference>
<dbReference type="GO" id="GO:0016787">
    <property type="term" value="F:hydrolase activity"/>
    <property type="evidence" value="ECO:0007669"/>
    <property type="project" value="UniProtKB-KW"/>
</dbReference>
<dbReference type="Gene3D" id="3.40.50.300">
    <property type="entry name" value="P-loop containing nucleotide triphosphate hydrolases"/>
    <property type="match status" value="1"/>
</dbReference>
<dbReference type="GO" id="GO:0043139">
    <property type="term" value="F:5'-3' DNA helicase activity"/>
    <property type="evidence" value="ECO:0007669"/>
    <property type="project" value="UniProtKB-EC"/>
</dbReference>
<comment type="catalytic activity">
    <reaction evidence="1">
        <text>ATP + H2O = ADP + phosphate + H(+)</text>
        <dbReference type="Rhea" id="RHEA:13065"/>
        <dbReference type="ChEBI" id="CHEBI:15377"/>
        <dbReference type="ChEBI" id="CHEBI:15378"/>
        <dbReference type="ChEBI" id="CHEBI:30616"/>
        <dbReference type="ChEBI" id="CHEBI:43474"/>
        <dbReference type="ChEBI" id="CHEBI:456216"/>
        <dbReference type="EC" id="5.6.2.3"/>
    </reaction>
</comment>
<name>A0A699IZ48_TANCI</name>
<dbReference type="GO" id="GO:0005524">
    <property type="term" value="F:ATP binding"/>
    <property type="evidence" value="ECO:0007669"/>
    <property type="project" value="UniProtKB-KW"/>
</dbReference>
<dbReference type="GO" id="GO:0006310">
    <property type="term" value="P:DNA recombination"/>
    <property type="evidence" value="ECO:0007669"/>
    <property type="project" value="UniProtKB-KW"/>
</dbReference>
<dbReference type="InterPro" id="IPR010285">
    <property type="entry name" value="DNA_helicase_pif1-like_DEAD"/>
</dbReference>
<comment type="caution">
    <text evidence="4">The sequence shown here is derived from an EMBL/GenBank/DDBJ whole genome shotgun (WGS) entry which is preliminary data.</text>
</comment>
<feature type="domain" description="DNA helicase Pif1-like 2B" evidence="3">
    <location>
        <begin position="388"/>
        <end position="434"/>
    </location>
</feature>
<dbReference type="AlphaFoldDB" id="A0A699IZ48"/>
<keyword evidence="1" id="KW-0347">Helicase</keyword>
<keyword evidence="1" id="KW-0233">DNA recombination</keyword>
<dbReference type="Pfam" id="PF05970">
    <property type="entry name" value="PIF1"/>
    <property type="match status" value="1"/>
</dbReference>
<dbReference type="EC" id="5.6.2.3" evidence="1"/>
<comment type="cofactor">
    <cofactor evidence="1">
        <name>Mg(2+)</name>
        <dbReference type="ChEBI" id="CHEBI:18420"/>
    </cofactor>
</comment>
<dbReference type="InterPro" id="IPR049163">
    <property type="entry name" value="Pif1-like_2B_dom"/>
</dbReference>
<feature type="non-terminal residue" evidence="4">
    <location>
        <position position="1"/>
    </location>
</feature>
<dbReference type="EMBL" id="BKCJ010351395">
    <property type="protein sequence ID" value="GEZ98434.1"/>
    <property type="molecule type" value="Genomic_DNA"/>
</dbReference>
<dbReference type="GO" id="GO:0000723">
    <property type="term" value="P:telomere maintenance"/>
    <property type="evidence" value="ECO:0007669"/>
    <property type="project" value="InterPro"/>
</dbReference>
<sequence length="539" mass="61625">TGSIKYLFKYINKGPDKVLAQLYEPVTTEYDQQVQKPVDEIKAFYDCRYRLSFHLPGEHQVMYDEYSDLETVIHKPSVGQSMFEGWMKMNDLYPTAREVKYVEFPTKHKNVNGVVYPTYKEACNATGLLEDDKEAYDTFDCSVTNRALACAGCSIQEKANFKYFRSIASLLMSGGRTVHSKFHIPINVDETSHCSISAQSDLGALLKRCKLIIWDEVPMAHKLCFEALDHSLRDILRQNSYDTYERPFGNMTMVFGDDFRQVLSVVPKDVLEIREFVEWILKVGDGELGEPNDGEVSIDIPDEILIDEATDSVTSIIDFTYPNRFVNIHDPSYFQKKAILAPTNEVVDNINDHLLEKFPGEEMVYLSCDSVDKTKCNAIIDQSIFSPKFINGLKFSCVPNHRLPLKVGVPIMLLRNINQPNRLCNRTRLQVLKLTWTYVSAQIINATHFEKKVIIHRLIITPTDKRLPLKIVRKQSPLLVSFAMTINQSQGPPLSKVSLYLPCLVFTHGHLYVVVSRVKSKKGLNVVAIEWYNSFDHIE</sequence>
<feature type="domain" description="DNA helicase Pif1-like DEAD-box helicase" evidence="2">
    <location>
        <begin position="167"/>
        <end position="268"/>
    </location>
</feature>
<evidence type="ECO:0000259" key="2">
    <source>
        <dbReference type="Pfam" id="PF05970"/>
    </source>
</evidence>
<proteinExistence type="inferred from homology"/>
<dbReference type="GO" id="GO:0006281">
    <property type="term" value="P:DNA repair"/>
    <property type="evidence" value="ECO:0007669"/>
    <property type="project" value="UniProtKB-KW"/>
</dbReference>
<comment type="similarity">
    <text evidence="1">Belongs to the helicase family.</text>
</comment>
<protein>
    <recommendedName>
        <fullName evidence="1">ATP-dependent DNA helicase</fullName>
        <ecNumber evidence="1">5.6.2.3</ecNumber>
    </recommendedName>
</protein>
<keyword evidence="1" id="KW-0067">ATP-binding</keyword>